<evidence type="ECO:0000256" key="3">
    <source>
        <dbReference type="ARBA" id="ARBA00022630"/>
    </source>
</evidence>
<dbReference type="GO" id="GO:0050661">
    <property type="term" value="F:NADP binding"/>
    <property type="evidence" value="ECO:0007669"/>
    <property type="project" value="InterPro"/>
</dbReference>
<organism evidence="10 11">
    <name type="scientific">Acropora cervicornis</name>
    <name type="common">Staghorn coral</name>
    <dbReference type="NCBI Taxonomy" id="6130"/>
    <lineage>
        <taxon>Eukaryota</taxon>
        <taxon>Metazoa</taxon>
        <taxon>Cnidaria</taxon>
        <taxon>Anthozoa</taxon>
        <taxon>Hexacorallia</taxon>
        <taxon>Scleractinia</taxon>
        <taxon>Astrocoeniina</taxon>
        <taxon>Acroporidae</taxon>
        <taxon>Acropora</taxon>
    </lineage>
</organism>
<comment type="cofactor">
    <cofactor evidence="1 8">
        <name>FAD</name>
        <dbReference type="ChEBI" id="CHEBI:57692"/>
    </cofactor>
</comment>
<reference evidence="10" key="1">
    <citation type="journal article" date="2023" name="G3 (Bethesda)">
        <title>Whole genome assembly and annotation of the endangered Caribbean coral Acropora cervicornis.</title>
        <authorList>
            <person name="Selwyn J.D."/>
            <person name="Vollmer S.V."/>
        </authorList>
    </citation>
    <scope>NUCLEOTIDE SEQUENCE</scope>
    <source>
        <strain evidence="10">K2</strain>
    </source>
</reference>
<proteinExistence type="inferred from homology"/>
<dbReference type="Gene3D" id="3.50.50.60">
    <property type="entry name" value="FAD/NAD(P)-binding domain"/>
    <property type="match status" value="5"/>
</dbReference>
<dbReference type="GO" id="GO:0050660">
    <property type="term" value="F:flavin adenine dinucleotide binding"/>
    <property type="evidence" value="ECO:0007669"/>
    <property type="project" value="InterPro"/>
</dbReference>
<evidence type="ECO:0000256" key="4">
    <source>
        <dbReference type="ARBA" id="ARBA00022827"/>
    </source>
</evidence>
<dbReference type="EC" id="1.-.-.-" evidence="8"/>
<comment type="similarity">
    <text evidence="2 8">Belongs to the FMO family.</text>
</comment>
<dbReference type="Pfam" id="PF00743">
    <property type="entry name" value="FMO-like"/>
    <property type="match status" value="5"/>
</dbReference>
<dbReference type="InterPro" id="IPR000960">
    <property type="entry name" value="Flavin_mOase"/>
</dbReference>
<feature type="chain" id="PRO_5041927595" description="Flavin-containing monooxygenase" evidence="9">
    <location>
        <begin position="20"/>
        <end position="811"/>
    </location>
</feature>
<evidence type="ECO:0000313" key="10">
    <source>
        <dbReference type="EMBL" id="KAK2556825.1"/>
    </source>
</evidence>
<protein>
    <recommendedName>
        <fullName evidence="8">Flavin-containing monooxygenase</fullName>
        <ecNumber evidence="8">1.-.-.-</ecNumber>
    </recommendedName>
</protein>
<evidence type="ECO:0000256" key="8">
    <source>
        <dbReference type="RuleBase" id="RU361177"/>
    </source>
</evidence>
<dbReference type="PRINTS" id="PR00370">
    <property type="entry name" value="FMOXYGENASE"/>
</dbReference>
<dbReference type="InterPro" id="IPR020946">
    <property type="entry name" value="Flavin_mOase-like"/>
</dbReference>
<accession>A0AAD9Q9K4</accession>
<gene>
    <name evidence="10" type="ORF">P5673_021034</name>
</gene>
<reference evidence="10" key="2">
    <citation type="journal article" date="2023" name="Science">
        <title>Genomic signatures of disease resistance in endangered staghorn corals.</title>
        <authorList>
            <person name="Vollmer S.V."/>
            <person name="Selwyn J.D."/>
            <person name="Despard B.A."/>
            <person name="Roesel C.L."/>
        </authorList>
    </citation>
    <scope>NUCLEOTIDE SEQUENCE</scope>
    <source>
        <strain evidence="10">K2</strain>
    </source>
</reference>
<dbReference type="AlphaFoldDB" id="A0AAD9Q9K4"/>
<feature type="signal peptide" evidence="9">
    <location>
        <begin position="1"/>
        <end position="19"/>
    </location>
</feature>
<evidence type="ECO:0000313" key="11">
    <source>
        <dbReference type="Proteomes" id="UP001249851"/>
    </source>
</evidence>
<keyword evidence="4 8" id="KW-0274">FAD</keyword>
<evidence type="ECO:0000256" key="2">
    <source>
        <dbReference type="ARBA" id="ARBA00009183"/>
    </source>
</evidence>
<keyword evidence="11" id="KW-1185">Reference proteome</keyword>
<keyword evidence="9" id="KW-0732">Signal</keyword>
<dbReference type="FunFam" id="3.50.50.60:FF:000138">
    <property type="entry name" value="Flavin-containing monooxygenase"/>
    <property type="match status" value="2"/>
</dbReference>
<dbReference type="InterPro" id="IPR036188">
    <property type="entry name" value="FAD/NAD-bd_sf"/>
</dbReference>
<keyword evidence="6 8" id="KW-0560">Oxidoreductase</keyword>
<comment type="caution">
    <text evidence="10">The sequence shown here is derived from an EMBL/GenBank/DDBJ whole genome shotgun (WGS) entry which is preliminary data.</text>
</comment>
<name>A0AAD9Q9K4_ACRCE</name>
<keyword evidence="3 8" id="KW-0285">Flavoprotein</keyword>
<evidence type="ECO:0000256" key="1">
    <source>
        <dbReference type="ARBA" id="ARBA00001974"/>
    </source>
</evidence>
<dbReference type="Proteomes" id="UP001249851">
    <property type="component" value="Unassembled WGS sequence"/>
</dbReference>
<dbReference type="SUPFAM" id="SSF51905">
    <property type="entry name" value="FAD/NAD(P)-binding domain"/>
    <property type="match status" value="4"/>
</dbReference>
<evidence type="ECO:0000256" key="9">
    <source>
        <dbReference type="SAM" id="SignalP"/>
    </source>
</evidence>
<evidence type="ECO:0000256" key="6">
    <source>
        <dbReference type="ARBA" id="ARBA00023002"/>
    </source>
</evidence>
<keyword evidence="7 8" id="KW-0503">Monooxygenase</keyword>
<dbReference type="GO" id="GO:0004499">
    <property type="term" value="F:N,N-dimethylaniline monooxygenase activity"/>
    <property type="evidence" value="ECO:0007669"/>
    <property type="project" value="InterPro"/>
</dbReference>
<sequence length="811" mass="92396">MKRLRVCVIGAGAAGLVAARHLTSQLNVFDVSVFEQASCIGGTWVYNENTGTDDRGLPIHSSIYRNLRTNLPKEVMAFPDFPFPQEWPSFMTHQQVLRYLEDYATNFELWKYIHFNSVVRSVRPLVTNRSPDAMWEVIVSDVDTKESKALHFEAVIVCNGHYFVPYEPVIPGLISFPGMVMHSHNYRHPEVFQGKRVVILGAAASGQDICLEVAKFADKVYLSHKNILSSELPLNVEQHYPMSSVSSDCIVQFDGGQQRKMDVILLCTGYCFSFPFLDDECGIYVTNNRITQLYKHIFNIKYPTLSFIGLNLRVCPFPQFSLQAQYVVAVLSGQKHLPSKEEMKADEEREFQKILCNGLQEKHAHLLGTRQWDYNNTVAQLAGVDKLGSHYESIYRHTHNRRTNNLMDYKNDELKLNANGKWTIVKICISMKQLRVCVIGAGPSGLAAARHLTNEPDTFDVSVFERGHCIGGLWVYNEETGTDKNGLPVHSSLYRNLRTNLPKEVMAFPDFPFPSEWPSYISHQKVLEYLEDYASQFKLQKHNSAPRMPVIPGLESFPGLVMHSHEYRYPELFQGMRVVILGAGNSGLDICLHVAKCAEKVYLSHRSLLQSNLPKNVEQRRCIISVSSDGTVLFGDGEEEKAVDAIIFCTGYNVSLPFLDDACGIRIRSNRVTHLYKHVFNTKHPTLSFIGLSSKFCVFPHFGLQAQYIAAVLSQRKQLPSEEEMNADEERDFQERLSLGMKEHHAHWLLDYKGGNWCYGKTIARLAGVNALSPYYNDLCSHVINRRQHFVMEYKNEEFQITSDEMWTTVQ</sequence>
<evidence type="ECO:0000256" key="7">
    <source>
        <dbReference type="ARBA" id="ARBA00023033"/>
    </source>
</evidence>
<evidence type="ECO:0000256" key="5">
    <source>
        <dbReference type="ARBA" id="ARBA00022857"/>
    </source>
</evidence>
<keyword evidence="5" id="KW-0521">NADP</keyword>
<dbReference type="EMBL" id="JARQWQ010000053">
    <property type="protein sequence ID" value="KAK2556825.1"/>
    <property type="molecule type" value="Genomic_DNA"/>
</dbReference>
<dbReference type="PANTHER" id="PTHR23023">
    <property type="entry name" value="DIMETHYLANILINE MONOOXYGENASE"/>
    <property type="match status" value="1"/>
</dbReference>
<dbReference type="InterPro" id="IPR050346">
    <property type="entry name" value="FMO-like"/>
</dbReference>